<feature type="region of interest" description="Disordered" evidence="1">
    <location>
        <begin position="1"/>
        <end position="26"/>
    </location>
</feature>
<evidence type="ECO:0000256" key="1">
    <source>
        <dbReference type="SAM" id="MobiDB-lite"/>
    </source>
</evidence>
<organism evidence="2 3">
    <name type="scientific">Characodon lateralis</name>
    <dbReference type="NCBI Taxonomy" id="208331"/>
    <lineage>
        <taxon>Eukaryota</taxon>
        <taxon>Metazoa</taxon>
        <taxon>Chordata</taxon>
        <taxon>Craniata</taxon>
        <taxon>Vertebrata</taxon>
        <taxon>Euteleostomi</taxon>
        <taxon>Actinopterygii</taxon>
        <taxon>Neopterygii</taxon>
        <taxon>Teleostei</taxon>
        <taxon>Neoteleostei</taxon>
        <taxon>Acanthomorphata</taxon>
        <taxon>Ovalentaria</taxon>
        <taxon>Atherinomorphae</taxon>
        <taxon>Cyprinodontiformes</taxon>
        <taxon>Goodeidae</taxon>
        <taxon>Characodon</taxon>
    </lineage>
</organism>
<keyword evidence="3" id="KW-1185">Reference proteome</keyword>
<proteinExistence type="predicted"/>
<comment type="caution">
    <text evidence="2">The sequence shown here is derived from an EMBL/GenBank/DDBJ whole genome shotgun (WGS) entry which is preliminary data.</text>
</comment>
<accession>A0ABU7DSH8</accession>
<reference evidence="2 3" key="1">
    <citation type="submission" date="2021-06" db="EMBL/GenBank/DDBJ databases">
        <authorList>
            <person name="Palmer J.M."/>
        </authorList>
    </citation>
    <scope>NUCLEOTIDE SEQUENCE [LARGE SCALE GENOMIC DNA]</scope>
    <source>
        <strain evidence="2 3">CL_MEX2019</strain>
        <tissue evidence="2">Muscle</tissue>
    </source>
</reference>
<evidence type="ECO:0008006" key="4">
    <source>
        <dbReference type="Google" id="ProtNLM"/>
    </source>
</evidence>
<evidence type="ECO:0000313" key="3">
    <source>
        <dbReference type="Proteomes" id="UP001352852"/>
    </source>
</evidence>
<gene>
    <name evidence="2" type="ORF">CHARACLAT_005192</name>
</gene>
<dbReference type="PANTHER" id="PTHR23292:SF7">
    <property type="entry name" value="CELL DEATH-INDUCING P53-TARGET PROTEIN 1"/>
    <property type="match status" value="1"/>
</dbReference>
<protein>
    <recommendedName>
        <fullName evidence="4">LITAF domain-containing protein</fullName>
    </recommendedName>
</protein>
<sequence length="133" mass="14508">MPGSPFPPLPGHFAQPMPGQMGPGPSPFVHMGGHTATVLAPPGAATTVTVLQGEMFQTSPVQTVCPHCQQAIVTRISHDIGFWNTLCCQMTNAENMVWTKHFTLHKTKKCVTCKLCKSHLTLRWSTTVMIHTT</sequence>
<name>A0ABU7DSH8_9TELE</name>
<dbReference type="EMBL" id="JAHUTJ010033041">
    <property type="protein sequence ID" value="MED6276654.1"/>
    <property type="molecule type" value="Genomic_DNA"/>
</dbReference>
<feature type="compositionally biased region" description="Pro residues" evidence="1">
    <location>
        <begin position="1"/>
        <end position="10"/>
    </location>
</feature>
<dbReference type="Proteomes" id="UP001352852">
    <property type="component" value="Unassembled WGS sequence"/>
</dbReference>
<evidence type="ECO:0000313" key="2">
    <source>
        <dbReference type="EMBL" id="MED6276654.1"/>
    </source>
</evidence>
<dbReference type="InterPro" id="IPR037519">
    <property type="entry name" value="LITAF_fam"/>
</dbReference>
<dbReference type="PANTHER" id="PTHR23292">
    <property type="entry name" value="LIPOPOLYSACCHARIDE-INDUCED TUMOR NECROSIS FACTOR-ALPHA FACTOR"/>
    <property type="match status" value="1"/>
</dbReference>